<dbReference type="InterPro" id="IPR000488">
    <property type="entry name" value="Death_dom"/>
</dbReference>
<keyword evidence="11" id="KW-0325">Glycoprotein</keyword>
<evidence type="ECO:0000256" key="11">
    <source>
        <dbReference type="ARBA" id="ARBA00023180"/>
    </source>
</evidence>
<dbReference type="GO" id="GO:0006924">
    <property type="term" value="P:activation-induced cell death of T cells"/>
    <property type="evidence" value="ECO:0007669"/>
    <property type="project" value="TreeGrafter"/>
</dbReference>
<keyword evidence="10 16" id="KW-1015">Disulfide bond</keyword>
<dbReference type="InterPro" id="IPR001368">
    <property type="entry name" value="TNFR/NGFR_Cys_rich_reg"/>
</dbReference>
<feature type="repeat" description="TNFR-Cys" evidence="16">
    <location>
        <begin position="153"/>
        <end position="192"/>
    </location>
</feature>
<keyword evidence="7" id="KW-0677">Repeat</keyword>
<comment type="caution">
    <text evidence="20">The sequence shown here is derived from an EMBL/GenBank/DDBJ whole genome shotgun (WGS) entry which is preliminary data.</text>
</comment>
<evidence type="ECO:0000259" key="18">
    <source>
        <dbReference type="PROSITE" id="PS50017"/>
    </source>
</evidence>
<dbReference type="GO" id="GO:0005516">
    <property type="term" value="F:calmodulin binding"/>
    <property type="evidence" value="ECO:0007669"/>
    <property type="project" value="UniProtKB-KW"/>
</dbReference>
<dbReference type="GO" id="GO:0032872">
    <property type="term" value="P:regulation of stress-activated MAPK cascade"/>
    <property type="evidence" value="ECO:0007669"/>
    <property type="project" value="TreeGrafter"/>
</dbReference>
<keyword evidence="4" id="KW-1003">Cell membrane</keyword>
<dbReference type="SUPFAM" id="SSF47986">
    <property type="entry name" value="DEATH domain"/>
    <property type="match status" value="1"/>
</dbReference>
<evidence type="ECO:0000256" key="17">
    <source>
        <dbReference type="SAM" id="Phobius"/>
    </source>
</evidence>
<comment type="subcellular location">
    <subcellularLocation>
        <location evidence="1">Cell membrane</location>
        <topology evidence="1">Single-pass type I membrane protein</topology>
    </subcellularLocation>
    <subcellularLocation>
        <location evidence="2">Membrane raft</location>
    </subcellularLocation>
</comment>
<evidence type="ECO:0000256" key="14">
    <source>
        <dbReference type="ARBA" id="ARBA00032338"/>
    </source>
</evidence>
<organism evidence="20 21">
    <name type="scientific">Megalops atlanticus</name>
    <name type="common">Tarpon</name>
    <name type="synonym">Clupea gigantea</name>
    <dbReference type="NCBI Taxonomy" id="7932"/>
    <lineage>
        <taxon>Eukaryota</taxon>
        <taxon>Metazoa</taxon>
        <taxon>Chordata</taxon>
        <taxon>Craniata</taxon>
        <taxon>Vertebrata</taxon>
        <taxon>Euteleostomi</taxon>
        <taxon>Actinopterygii</taxon>
        <taxon>Neopterygii</taxon>
        <taxon>Teleostei</taxon>
        <taxon>Elopiformes</taxon>
        <taxon>Megalopidae</taxon>
        <taxon>Megalops</taxon>
    </lineage>
</organism>
<dbReference type="GO" id="GO:0005031">
    <property type="term" value="F:tumor necrosis factor receptor activity"/>
    <property type="evidence" value="ECO:0007669"/>
    <property type="project" value="TreeGrafter"/>
</dbReference>
<evidence type="ECO:0000256" key="12">
    <source>
        <dbReference type="ARBA" id="ARBA00023288"/>
    </source>
</evidence>
<dbReference type="GO" id="GO:0006955">
    <property type="term" value="P:immune response"/>
    <property type="evidence" value="ECO:0007669"/>
    <property type="project" value="InterPro"/>
</dbReference>
<keyword evidence="17" id="KW-0472">Membrane</keyword>
<feature type="disulfide bond" evidence="16">
    <location>
        <begin position="171"/>
        <end position="184"/>
    </location>
</feature>
<keyword evidence="9" id="KW-0564">Palmitate</keyword>
<dbReference type="PROSITE" id="PS50017">
    <property type="entry name" value="DEATH_DOMAIN"/>
    <property type="match status" value="1"/>
</dbReference>
<evidence type="ECO:0000313" key="21">
    <source>
        <dbReference type="Proteomes" id="UP001046870"/>
    </source>
</evidence>
<keyword evidence="6" id="KW-0732">Signal</keyword>
<dbReference type="Pfam" id="PF00531">
    <property type="entry name" value="Death"/>
    <property type="match status" value="1"/>
</dbReference>
<dbReference type="SUPFAM" id="SSF57586">
    <property type="entry name" value="TNF receptor-like"/>
    <property type="match status" value="2"/>
</dbReference>
<accession>A0A9D3QI68</accession>
<keyword evidence="21" id="KW-1185">Reference proteome</keyword>
<dbReference type="GO" id="GO:0043066">
    <property type="term" value="P:negative regulation of apoptotic process"/>
    <property type="evidence" value="ECO:0007669"/>
    <property type="project" value="TreeGrafter"/>
</dbReference>
<evidence type="ECO:0000256" key="8">
    <source>
        <dbReference type="ARBA" id="ARBA00022860"/>
    </source>
</evidence>
<dbReference type="GO" id="GO:0097192">
    <property type="term" value="P:extrinsic apoptotic signaling pathway in absence of ligand"/>
    <property type="evidence" value="ECO:0007669"/>
    <property type="project" value="TreeGrafter"/>
</dbReference>
<reference evidence="20" key="1">
    <citation type="submission" date="2021-01" db="EMBL/GenBank/DDBJ databases">
        <authorList>
            <person name="Zahm M."/>
            <person name="Roques C."/>
            <person name="Cabau C."/>
            <person name="Klopp C."/>
            <person name="Donnadieu C."/>
            <person name="Jouanno E."/>
            <person name="Lampietro C."/>
            <person name="Louis A."/>
            <person name="Herpin A."/>
            <person name="Echchiki A."/>
            <person name="Berthelot C."/>
            <person name="Parey E."/>
            <person name="Roest-Crollius H."/>
            <person name="Braasch I."/>
            <person name="Postlethwait J."/>
            <person name="Bobe J."/>
            <person name="Montfort J."/>
            <person name="Bouchez O."/>
            <person name="Begum T."/>
            <person name="Mejri S."/>
            <person name="Adams A."/>
            <person name="Chen W.-J."/>
            <person name="Guiguen Y."/>
        </authorList>
    </citation>
    <scope>NUCLEOTIDE SEQUENCE</scope>
    <source>
        <strain evidence="20">YG-15Mar2019-1</strain>
        <tissue evidence="20">Brain</tissue>
    </source>
</reference>
<evidence type="ECO:0000256" key="9">
    <source>
        <dbReference type="ARBA" id="ARBA00023139"/>
    </source>
</evidence>
<dbReference type="Proteomes" id="UP001046870">
    <property type="component" value="Chromosome 1"/>
</dbReference>
<evidence type="ECO:0000256" key="3">
    <source>
        <dbReference type="ARBA" id="ARBA00015761"/>
    </source>
</evidence>
<evidence type="ECO:0000256" key="13">
    <source>
        <dbReference type="ARBA" id="ARBA00030181"/>
    </source>
</evidence>
<keyword evidence="17" id="KW-0812">Transmembrane</keyword>
<name>A0A9D3QI68_MEGAT</name>
<dbReference type="PRINTS" id="PR01680">
    <property type="entry name" value="TNFACTORR6"/>
</dbReference>
<feature type="domain" description="TNFR-Cys" evidence="19">
    <location>
        <begin position="153"/>
        <end position="192"/>
    </location>
</feature>
<dbReference type="Gene3D" id="1.10.533.10">
    <property type="entry name" value="Death Domain, Fas"/>
    <property type="match status" value="1"/>
</dbReference>
<dbReference type="PANTHER" id="PTHR46874:SF1">
    <property type="entry name" value="TUMOR NECROSIS FACTOR RECEPTOR SUPERFAMILY MEMBER 6"/>
    <property type="match status" value="1"/>
</dbReference>
<dbReference type="InterPro" id="IPR011029">
    <property type="entry name" value="DEATH-like_dom_sf"/>
</dbReference>
<dbReference type="PANTHER" id="PTHR46874">
    <property type="entry name" value="TUMOR NECROSIS FACTOR RECEPTOR SUPERFAMILY MEMBER 6"/>
    <property type="match status" value="1"/>
</dbReference>
<feature type="transmembrane region" description="Helical" evidence="17">
    <location>
        <begin position="198"/>
        <end position="222"/>
    </location>
</feature>
<proteinExistence type="predicted"/>
<dbReference type="GO" id="GO:0045121">
    <property type="term" value="C:membrane raft"/>
    <property type="evidence" value="ECO:0007669"/>
    <property type="project" value="UniProtKB-SubCell"/>
</dbReference>
<dbReference type="GO" id="GO:0097527">
    <property type="term" value="P:necroptotic signaling pathway"/>
    <property type="evidence" value="ECO:0007669"/>
    <property type="project" value="TreeGrafter"/>
</dbReference>
<evidence type="ECO:0000256" key="2">
    <source>
        <dbReference type="ARBA" id="ARBA00004285"/>
    </source>
</evidence>
<evidence type="ECO:0000313" key="20">
    <source>
        <dbReference type="EMBL" id="KAG7492706.1"/>
    </source>
</evidence>
<keyword evidence="8" id="KW-0112">Calmodulin-binding</keyword>
<dbReference type="GO" id="GO:0031265">
    <property type="term" value="C:CD95 death-inducing signaling complex"/>
    <property type="evidence" value="ECO:0007669"/>
    <property type="project" value="TreeGrafter"/>
</dbReference>
<evidence type="ECO:0000256" key="16">
    <source>
        <dbReference type="PROSITE-ProRule" id="PRU00206"/>
    </source>
</evidence>
<feature type="domain" description="TNFR-Cys" evidence="19">
    <location>
        <begin position="110"/>
        <end position="152"/>
    </location>
</feature>
<feature type="domain" description="Death" evidence="18">
    <location>
        <begin position="273"/>
        <end position="341"/>
    </location>
</feature>
<protein>
    <recommendedName>
        <fullName evidence="3">Tumor necrosis factor receptor superfamily member 6</fullName>
    </recommendedName>
    <alternativeName>
        <fullName evidence="14">Apo-1 antigen</fullName>
    </alternativeName>
    <alternativeName>
        <fullName evidence="15">Apoptosis-mediating surface antigen FAS</fullName>
    </alternativeName>
    <alternativeName>
        <fullName evidence="13">FASLG receptor</fullName>
    </alternativeName>
</protein>
<dbReference type="Pfam" id="PF00020">
    <property type="entry name" value="TNFR_c6"/>
    <property type="match status" value="2"/>
</dbReference>
<feature type="repeat" description="TNFR-Cys" evidence="16">
    <location>
        <begin position="110"/>
        <end position="152"/>
    </location>
</feature>
<keyword evidence="5" id="KW-0053">Apoptosis</keyword>
<evidence type="ECO:0000256" key="10">
    <source>
        <dbReference type="ARBA" id="ARBA00023157"/>
    </source>
</evidence>
<feature type="disulfide bond" evidence="16">
    <location>
        <begin position="111"/>
        <end position="126"/>
    </location>
</feature>
<dbReference type="EMBL" id="JAFDVH010000001">
    <property type="protein sequence ID" value="KAG7492706.1"/>
    <property type="molecule type" value="Genomic_DNA"/>
</dbReference>
<dbReference type="SMART" id="SM00208">
    <property type="entry name" value="TNFR"/>
    <property type="match status" value="2"/>
</dbReference>
<comment type="caution">
    <text evidence="16">Lacks conserved residue(s) required for the propagation of feature annotation.</text>
</comment>
<evidence type="ECO:0000256" key="4">
    <source>
        <dbReference type="ARBA" id="ARBA00022475"/>
    </source>
</evidence>
<dbReference type="PROSITE" id="PS50050">
    <property type="entry name" value="TNFR_NGFR_2"/>
    <property type="match status" value="2"/>
</dbReference>
<keyword evidence="12" id="KW-0449">Lipoprotein</keyword>
<evidence type="ECO:0000256" key="5">
    <source>
        <dbReference type="ARBA" id="ARBA00022703"/>
    </source>
</evidence>
<dbReference type="GO" id="GO:0097049">
    <property type="term" value="P:motor neuron apoptotic process"/>
    <property type="evidence" value="ECO:0007669"/>
    <property type="project" value="TreeGrafter"/>
</dbReference>
<evidence type="ECO:0000259" key="19">
    <source>
        <dbReference type="PROSITE" id="PS50050"/>
    </source>
</evidence>
<sequence>METGAWPSHRRVTNRKCTGNPCRALRRCHCLKMKTFSCRPLACILFVAYAASSSLAKRAVTLNTTEDRHRVKRESCQEGYDSVTGCCFCPSGFHVVKGCSENKNDTSCEECQSGTFSEHKNLEMTCEPCSRCDGKANLEVESACTPRTNTKCKCKEGHYCESEGCKVCHPCKICEDGFVVENECTPTKDTICRKKGELWWIVFIILIIAAGVGVGVGVVYFLKKRRKYCFGRASPRDSPGDNVDITENTLLKGIDLSSHLYEIVDELGPHLTKQLAVSSGMTEARIDFHMSNNQNNSKEQYYNVLKDWTEQQGLDDAFPNLIIGLRKLDKNKIADKLEKKILDKIKNNV</sequence>
<dbReference type="OrthoDB" id="9949242at2759"/>
<gene>
    <name evidence="20" type="ORF">MATL_G00017680</name>
</gene>
<dbReference type="GO" id="GO:0009897">
    <property type="term" value="C:external side of plasma membrane"/>
    <property type="evidence" value="ECO:0007669"/>
    <property type="project" value="TreeGrafter"/>
</dbReference>
<dbReference type="AlphaFoldDB" id="A0A9D3QI68"/>
<dbReference type="InterPro" id="IPR008063">
    <property type="entry name" value="Fas_rcpt"/>
</dbReference>
<dbReference type="SMART" id="SM00005">
    <property type="entry name" value="DEATH"/>
    <property type="match status" value="1"/>
</dbReference>
<evidence type="ECO:0000256" key="1">
    <source>
        <dbReference type="ARBA" id="ARBA00004251"/>
    </source>
</evidence>
<evidence type="ECO:0000256" key="6">
    <source>
        <dbReference type="ARBA" id="ARBA00022729"/>
    </source>
</evidence>
<evidence type="ECO:0000256" key="15">
    <source>
        <dbReference type="ARBA" id="ARBA00032502"/>
    </source>
</evidence>
<keyword evidence="17" id="KW-1133">Transmembrane helix</keyword>
<dbReference type="Gene3D" id="2.10.50.10">
    <property type="entry name" value="Tumor Necrosis Factor Receptor, subunit A, domain 2"/>
    <property type="match status" value="3"/>
</dbReference>
<feature type="disulfide bond" evidence="16">
    <location>
        <begin position="174"/>
        <end position="192"/>
    </location>
</feature>
<evidence type="ECO:0000256" key="7">
    <source>
        <dbReference type="ARBA" id="ARBA00022737"/>
    </source>
</evidence>